<dbReference type="EMBL" id="JAVRJZ010000001">
    <property type="protein sequence ID" value="KAK2726899.1"/>
    <property type="molecule type" value="Genomic_DNA"/>
</dbReference>
<dbReference type="GO" id="GO:0005524">
    <property type="term" value="F:ATP binding"/>
    <property type="evidence" value="ECO:0007669"/>
    <property type="project" value="UniProtKB-KW"/>
</dbReference>
<dbReference type="GO" id="GO:0004674">
    <property type="term" value="F:protein serine/threonine kinase activity"/>
    <property type="evidence" value="ECO:0007669"/>
    <property type="project" value="UniProtKB-KW"/>
</dbReference>
<dbReference type="InterPro" id="IPR011009">
    <property type="entry name" value="Kinase-like_dom_sf"/>
</dbReference>
<evidence type="ECO:0000256" key="10">
    <source>
        <dbReference type="ARBA" id="ARBA00049014"/>
    </source>
</evidence>
<dbReference type="CDD" id="cd06618">
    <property type="entry name" value="PKc_MKK7"/>
    <property type="match status" value="1"/>
</dbReference>
<comment type="caution">
    <text evidence="15">The sequence shown here is derived from an EMBL/GenBank/DDBJ whole genome shotgun (WGS) entry which is preliminary data.</text>
</comment>
<feature type="compositionally biased region" description="Low complexity" evidence="13">
    <location>
        <begin position="547"/>
        <end position="566"/>
    </location>
</feature>
<keyword evidence="5" id="KW-0418">Kinase</keyword>
<dbReference type="Gene3D" id="3.30.200.20">
    <property type="entry name" value="Phosphorylase Kinase, domain 1"/>
    <property type="match status" value="1"/>
</dbReference>
<feature type="region of interest" description="Disordered" evidence="13">
    <location>
        <begin position="465"/>
        <end position="628"/>
    </location>
</feature>
<dbReference type="PANTHER" id="PTHR47238:SF2">
    <property type="entry name" value="DUAL SPECIFICITY MITOGEN-ACTIVATED PROTEIN KINASE KINASE HEMIPTEROUS"/>
    <property type="match status" value="1"/>
</dbReference>
<dbReference type="GO" id="GO:0006950">
    <property type="term" value="P:response to stress"/>
    <property type="evidence" value="ECO:0007669"/>
    <property type="project" value="UniProtKB-ARBA"/>
</dbReference>
<keyword evidence="4" id="KW-0547">Nucleotide-binding</keyword>
<dbReference type="AlphaFoldDB" id="A0AA88LH97"/>
<dbReference type="GO" id="GO:0043068">
    <property type="term" value="P:positive regulation of programmed cell death"/>
    <property type="evidence" value="ECO:0007669"/>
    <property type="project" value="UniProtKB-ARBA"/>
</dbReference>
<dbReference type="EC" id="2.7.12.2" evidence="9"/>
<evidence type="ECO:0000256" key="13">
    <source>
        <dbReference type="SAM" id="MobiDB-lite"/>
    </source>
</evidence>
<dbReference type="InterPro" id="IPR000719">
    <property type="entry name" value="Prot_kinase_dom"/>
</dbReference>
<evidence type="ECO:0000256" key="9">
    <source>
        <dbReference type="ARBA" id="ARBA00038999"/>
    </source>
</evidence>
<gene>
    <name evidence="15" type="ORF">QYM36_007669</name>
</gene>
<evidence type="ECO:0000256" key="1">
    <source>
        <dbReference type="ARBA" id="ARBA00022527"/>
    </source>
</evidence>
<feature type="region of interest" description="Disordered" evidence="13">
    <location>
        <begin position="388"/>
        <end position="430"/>
    </location>
</feature>
<comment type="catalytic activity">
    <reaction evidence="11">
        <text>L-threonyl-[protein] + ATP = O-phospho-L-threonyl-[protein] + ADP + H(+)</text>
        <dbReference type="Rhea" id="RHEA:46608"/>
        <dbReference type="Rhea" id="RHEA-COMP:11060"/>
        <dbReference type="Rhea" id="RHEA-COMP:11605"/>
        <dbReference type="ChEBI" id="CHEBI:15378"/>
        <dbReference type="ChEBI" id="CHEBI:30013"/>
        <dbReference type="ChEBI" id="CHEBI:30616"/>
        <dbReference type="ChEBI" id="CHEBI:61977"/>
        <dbReference type="ChEBI" id="CHEBI:456216"/>
        <dbReference type="EC" id="2.7.12.2"/>
    </reaction>
</comment>
<evidence type="ECO:0000259" key="14">
    <source>
        <dbReference type="PROSITE" id="PS50011"/>
    </source>
</evidence>
<keyword evidence="1" id="KW-0723">Serine/threonine-protein kinase</keyword>
<comment type="catalytic activity">
    <reaction evidence="10">
        <text>L-seryl-[protein] + ATP = O-phospho-L-seryl-[protein] + ADP + H(+)</text>
        <dbReference type="Rhea" id="RHEA:17989"/>
        <dbReference type="Rhea" id="RHEA-COMP:9863"/>
        <dbReference type="Rhea" id="RHEA-COMP:11604"/>
        <dbReference type="ChEBI" id="CHEBI:15378"/>
        <dbReference type="ChEBI" id="CHEBI:29999"/>
        <dbReference type="ChEBI" id="CHEBI:30616"/>
        <dbReference type="ChEBI" id="CHEBI:83421"/>
        <dbReference type="ChEBI" id="CHEBI:456216"/>
        <dbReference type="EC" id="2.7.12.2"/>
    </reaction>
</comment>
<feature type="compositionally biased region" description="Polar residues" evidence="13">
    <location>
        <begin position="600"/>
        <end position="614"/>
    </location>
</feature>
<dbReference type="InterPro" id="IPR052468">
    <property type="entry name" value="Dual_spec_MAPK_kinase"/>
</dbReference>
<feature type="compositionally biased region" description="Polar residues" evidence="13">
    <location>
        <begin position="567"/>
        <end position="591"/>
    </location>
</feature>
<evidence type="ECO:0000313" key="15">
    <source>
        <dbReference type="EMBL" id="KAK2726899.1"/>
    </source>
</evidence>
<dbReference type="GO" id="GO:0004708">
    <property type="term" value="F:MAP kinase kinase activity"/>
    <property type="evidence" value="ECO:0007669"/>
    <property type="project" value="UniProtKB-EC"/>
</dbReference>
<evidence type="ECO:0000256" key="3">
    <source>
        <dbReference type="ARBA" id="ARBA00022679"/>
    </source>
</evidence>
<keyword evidence="16" id="KW-1185">Reference proteome</keyword>
<keyword evidence="3" id="KW-0808">Transferase</keyword>
<feature type="compositionally biased region" description="Polar residues" evidence="13">
    <location>
        <begin position="691"/>
        <end position="703"/>
    </location>
</feature>
<protein>
    <recommendedName>
        <fullName evidence="9">mitogen-activated protein kinase kinase</fullName>
        <ecNumber evidence="9">2.7.12.2</ecNumber>
    </recommendedName>
</protein>
<evidence type="ECO:0000256" key="11">
    <source>
        <dbReference type="ARBA" id="ARBA00049299"/>
    </source>
</evidence>
<evidence type="ECO:0000256" key="2">
    <source>
        <dbReference type="ARBA" id="ARBA00022553"/>
    </source>
</evidence>
<comment type="similarity">
    <text evidence="8">Belongs to the protein kinase superfamily. STE Ser/Thr protein kinase family. MAP kinase kinase subfamily.</text>
</comment>
<dbReference type="FunFam" id="3.30.200.20:FF:000040">
    <property type="entry name" value="Dual specificity mitogen-activated protein kinase kinase"/>
    <property type="match status" value="1"/>
</dbReference>
<comment type="catalytic activity">
    <reaction evidence="12">
        <text>L-tyrosyl-[protein] + ATP = O-phospho-L-tyrosyl-[protein] + ADP + H(+)</text>
        <dbReference type="Rhea" id="RHEA:10596"/>
        <dbReference type="Rhea" id="RHEA-COMP:10136"/>
        <dbReference type="Rhea" id="RHEA-COMP:20101"/>
        <dbReference type="ChEBI" id="CHEBI:15378"/>
        <dbReference type="ChEBI" id="CHEBI:30616"/>
        <dbReference type="ChEBI" id="CHEBI:46858"/>
        <dbReference type="ChEBI" id="CHEBI:61978"/>
        <dbReference type="ChEBI" id="CHEBI:456216"/>
        <dbReference type="EC" id="2.7.12.2"/>
    </reaction>
</comment>
<dbReference type="SMART" id="SM00220">
    <property type="entry name" value="S_TKc"/>
    <property type="match status" value="1"/>
</dbReference>
<feature type="region of interest" description="Disordered" evidence="13">
    <location>
        <begin position="644"/>
        <end position="755"/>
    </location>
</feature>
<evidence type="ECO:0000256" key="4">
    <source>
        <dbReference type="ARBA" id="ARBA00022741"/>
    </source>
</evidence>
<feature type="domain" description="Protein kinase" evidence="14">
    <location>
        <begin position="104"/>
        <end position="364"/>
    </location>
</feature>
<sequence length="755" mass="84265">MELSLTSKLIGLQLHKNDSPRFQEELSLSRKNSGRLRPSLQLQGNGTPTRVRKPGLLDIGCGTGPMKEQKAEAEFEARLKKIMSVNGLITVNGKSYKTSKDDDLDHLGELGYGSCGHVVKVRHVPSNSVIAVKQMRRSGNHEENKRITMDLEVVLKSHDCPYIVKCLGCFISDADVWICMELMSTCFEKLLKKTQKPVPEQILGKVAVATIKALNYLKEKHEVIHRDVKPSNILLDEKGSIKLCDFGISGWLEDSKAKTRSAGCAAYMAPERIEPPDPSHPNYDIRADVWALGITLVELATGQFPYKDCTTDFELLARVLKDDPPAITQEDGFSNEFCSFIQVCLIKNYKQRPKYKKLLEHPFIRRYEHADVDVTGWYQQVLASDQDSTFKRTSSKRGSSRFTPPSPILRRVISDPPPIPPRTPDSQRKPLIQRLTSNEALAEHLGLFNGKSVVQIGSGGLTLHDMNATQRSKRNSEERLPDMSPNCGRRLSQESRYDESELYPTPQESRRKFENLTSVRGDSSPGAINRPVLFHSRSTSSELVGFSPQRRPSNSSISSYNQQSPSEGSPTSEFDSLRTWSLSTPFQNPDNASAKKSPADKSTQLNLSLKSLSSRPPVPDIQPRPPSREFYKLGNVEVKKTSYPEAVGTRQTQETSSVRCFVKDGGHGNAPQYSRRISVDSPALPRRFQLPPNTGTHSQSATASRRHGSYSVPASPLLPSRNSRGESHETPPPLPPRHHLTPEPPRGFYGNFGYF</sequence>
<evidence type="ECO:0000256" key="7">
    <source>
        <dbReference type="ARBA" id="ARBA00023137"/>
    </source>
</evidence>
<evidence type="ECO:0000256" key="6">
    <source>
        <dbReference type="ARBA" id="ARBA00022840"/>
    </source>
</evidence>
<keyword evidence="7" id="KW-0829">Tyrosine-protein kinase</keyword>
<dbReference type="GO" id="GO:0004713">
    <property type="term" value="F:protein tyrosine kinase activity"/>
    <property type="evidence" value="ECO:0007669"/>
    <property type="project" value="UniProtKB-KW"/>
</dbReference>
<evidence type="ECO:0000313" key="16">
    <source>
        <dbReference type="Proteomes" id="UP001187531"/>
    </source>
</evidence>
<accession>A0AA88LH97</accession>
<feature type="compositionally biased region" description="Polar residues" evidence="13">
    <location>
        <begin position="649"/>
        <end position="658"/>
    </location>
</feature>
<keyword evidence="6" id="KW-0067">ATP-binding</keyword>
<feature type="compositionally biased region" description="Pro residues" evidence="13">
    <location>
        <begin position="616"/>
        <end position="625"/>
    </location>
</feature>
<evidence type="ECO:0000256" key="5">
    <source>
        <dbReference type="ARBA" id="ARBA00022777"/>
    </source>
</evidence>
<proteinExistence type="inferred from homology"/>
<dbReference type="Proteomes" id="UP001187531">
    <property type="component" value="Unassembled WGS sequence"/>
</dbReference>
<evidence type="ECO:0000256" key="12">
    <source>
        <dbReference type="ARBA" id="ARBA00051693"/>
    </source>
</evidence>
<feature type="region of interest" description="Disordered" evidence="13">
    <location>
        <begin position="28"/>
        <end position="48"/>
    </location>
</feature>
<name>A0AA88LH97_ARTSF</name>
<reference evidence="15" key="1">
    <citation type="submission" date="2023-07" db="EMBL/GenBank/DDBJ databases">
        <title>Chromosome-level genome assembly of Artemia franciscana.</title>
        <authorList>
            <person name="Jo E."/>
        </authorList>
    </citation>
    <scope>NUCLEOTIDE SEQUENCE</scope>
    <source>
        <tissue evidence="15">Whole body</tissue>
    </source>
</reference>
<dbReference type="Pfam" id="PF00069">
    <property type="entry name" value="Pkinase"/>
    <property type="match status" value="1"/>
</dbReference>
<dbReference type="SUPFAM" id="SSF56112">
    <property type="entry name" value="Protein kinase-like (PK-like)"/>
    <property type="match status" value="1"/>
</dbReference>
<dbReference type="PROSITE" id="PS00108">
    <property type="entry name" value="PROTEIN_KINASE_ST"/>
    <property type="match status" value="1"/>
</dbReference>
<organism evidence="15 16">
    <name type="scientific">Artemia franciscana</name>
    <name type="common">Brine shrimp</name>
    <name type="synonym">Artemia sanfranciscana</name>
    <dbReference type="NCBI Taxonomy" id="6661"/>
    <lineage>
        <taxon>Eukaryota</taxon>
        <taxon>Metazoa</taxon>
        <taxon>Ecdysozoa</taxon>
        <taxon>Arthropoda</taxon>
        <taxon>Crustacea</taxon>
        <taxon>Branchiopoda</taxon>
        <taxon>Anostraca</taxon>
        <taxon>Artemiidae</taxon>
        <taxon>Artemia</taxon>
    </lineage>
</organism>
<dbReference type="GO" id="GO:0010508">
    <property type="term" value="P:positive regulation of autophagy"/>
    <property type="evidence" value="ECO:0007669"/>
    <property type="project" value="UniProtKB-ARBA"/>
</dbReference>
<dbReference type="FunFam" id="1.10.510.10:FF:000432">
    <property type="entry name" value="mitogen-activated protein kinase kinase 3"/>
    <property type="match status" value="1"/>
</dbReference>
<dbReference type="PANTHER" id="PTHR47238">
    <property type="entry name" value="MITOGEN-ACTIVATED PROTEIN KINASE KINASE 5"/>
    <property type="match status" value="1"/>
</dbReference>
<dbReference type="InterPro" id="IPR008271">
    <property type="entry name" value="Ser/Thr_kinase_AS"/>
</dbReference>
<dbReference type="PROSITE" id="PS50011">
    <property type="entry name" value="PROTEIN_KINASE_DOM"/>
    <property type="match status" value="1"/>
</dbReference>
<dbReference type="Gene3D" id="1.10.510.10">
    <property type="entry name" value="Transferase(Phosphotransferase) domain 1"/>
    <property type="match status" value="1"/>
</dbReference>
<keyword evidence="2" id="KW-0597">Phosphoprotein</keyword>
<evidence type="ECO:0000256" key="8">
    <source>
        <dbReference type="ARBA" id="ARBA00038035"/>
    </source>
</evidence>